<dbReference type="InterPro" id="IPR005119">
    <property type="entry name" value="LysR_subst-bd"/>
</dbReference>
<evidence type="ECO:0000256" key="3">
    <source>
        <dbReference type="ARBA" id="ARBA00023125"/>
    </source>
</evidence>
<protein>
    <submittedName>
        <fullName evidence="6">LysR family transcriptional regulator</fullName>
    </submittedName>
</protein>
<dbReference type="AlphaFoldDB" id="A0A432YWD9"/>
<evidence type="ECO:0000313" key="7">
    <source>
        <dbReference type="Proteomes" id="UP000288361"/>
    </source>
</evidence>
<reference evidence="6 7" key="1">
    <citation type="journal article" date="2011" name="Front. Microbiol.">
        <title>Genomic signatures of strain selection and enhancement in Bacillus atrophaeus var. globigii, a historical biowarfare simulant.</title>
        <authorList>
            <person name="Gibbons H.S."/>
            <person name="Broomall S.M."/>
            <person name="McNew L.A."/>
            <person name="Daligault H."/>
            <person name="Chapman C."/>
            <person name="Bruce D."/>
            <person name="Karavis M."/>
            <person name="Krepps M."/>
            <person name="McGregor P.A."/>
            <person name="Hong C."/>
            <person name="Park K.H."/>
            <person name="Akmal A."/>
            <person name="Feldman A."/>
            <person name="Lin J.S."/>
            <person name="Chang W.E."/>
            <person name="Higgs B.W."/>
            <person name="Demirev P."/>
            <person name="Lindquist J."/>
            <person name="Liem A."/>
            <person name="Fochler E."/>
            <person name="Read T.D."/>
            <person name="Tapia R."/>
            <person name="Johnson S."/>
            <person name="Bishop-Lilly K.A."/>
            <person name="Detter C."/>
            <person name="Han C."/>
            <person name="Sozhamannan S."/>
            <person name="Rosenzweig C.N."/>
            <person name="Skowronski E.W."/>
        </authorList>
    </citation>
    <scope>NUCLEOTIDE SEQUENCE [LARGE SCALE GENOMIC DNA]</scope>
    <source>
        <strain evidence="6 7">TPS4-2</strain>
    </source>
</reference>
<keyword evidence="2" id="KW-0805">Transcription regulation</keyword>
<dbReference type="SUPFAM" id="SSF46785">
    <property type="entry name" value="Winged helix' DNA-binding domain"/>
    <property type="match status" value="1"/>
</dbReference>
<accession>A0A432YWD9</accession>
<dbReference type="GO" id="GO:0043565">
    <property type="term" value="F:sequence-specific DNA binding"/>
    <property type="evidence" value="ECO:0007669"/>
    <property type="project" value="TreeGrafter"/>
</dbReference>
<proteinExistence type="inferred from homology"/>
<dbReference type="PROSITE" id="PS50931">
    <property type="entry name" value="HTH_LYSR"/>
    <property type="match status" value="1"/>
</dbReference>
<dbReference type="SUPFAM" id="SSF53850">
    <property type="entry name" value="Periplasmic binding protein-like II"/>
    <property type="match status" value="1"/>
</dbReference>
<evidence type="ECO:0000313" key="6">
    <source>
        <dbReference type="EMBL" id="RUO67648.1"/>
    </source>
</evidence>
<feature type="domain" description="HTH lysR-type" evidence="5">
    <location>
        <begin position="12"/>
        <end position="61"/>
    </location>
</feature>
<dbReference type="Proteomes" id="UP000288361">
    <property type="component" value="Unassembled WGS sequence"/>
</dbReference>
<dbReference type="InterPro" id="IPR058163">
    <property type="entry name" value="LysR-type_TF_proteobact-type"/>
</dbReference>
<dbReference type="Pfam" id="PF03466">
    <property type="entry name" value="LysR_substrate"/>
    <property type="match status" value="1"/>
</dbReference>
<dbReference type="PANTHER" id="PTHR30537:SF31">
    <property type="entry name" value="TRANSCRIPTIONAL REGULATOR, LYSR FAMILY"/>
    <property type="match status" value="1"/>
</dbReference>
<gene>
    <name evidence="6" type="ORF">CWI73_01955</name>
</gene>
<evidence type="ECO:0000256" key="2">
    <source>
        <dbReference type="ARBA" id="ARBA00023015"/>
    </source>
</evidence>
<keyword evidence="4" id="KW-0804">Transcription</keyword>
<dbReference type="CDD" id="cd08473">
    <property type="entry name" value="PBP2_CrgA_like_4"/>
    <property type="match status" value="1"/>
</dbReference>
<dbReference type="EMBL" id="PIQA01000001">
    <property type="protein sequence ID" value="RUO67648.1"/>
    <property type="molecule type" value="Genomic_DNA"/>
</dbReference>
<dbReference type="InterPro" id="IPR000847">
    <property type="entry name" value="LysR_HTH_N"/>
</dbReference>
<evidence type="ECO:0000256" key="1">
    <source>
        <dbReference type="ARBA" id="ARBA00009437"/>
    </source>
</evidence>
<dbReference type="InterPro" id="IPR036388">
    <property type="entry name" value="WH-like_DNA-bd_sf"/>
</dbReference>
<dbReference type="InterPro" id="IPR036390">
    <property type="entry name" value="WH_DNA-bd_sf"/>
</dbReference>
<comment type="caution">
    <text evidence="6">The sequence shown here is derived from an EMBL/GenBank/DDBJ whole genome shotgun (WGS) entry which is preliminary data.</text>
</comment>
<dbReference type="GO" id="GO:0006351">
    <property type="term" value="P:DNA-templated transcription"/>
    <property type="evidence" value="ECO:0007669"/>
    <property type="project" value="TreeGrafter"/>
</dbReference>
<dbReference type="Gene3D" id="3.40.190.290">
    <property type="match status" value="1"/>
</dbReference>
<name>A0A432YWD9_9GAMM</name>
<evidence type="ECO:0000259" key="5">
    <source>
        <dbReference type="PROSITE" id="PS50931"/>
    </source>
</evidence>
<keyword evidence="3" id="KW-0238">DNA-binding</keyword>
<comment type="similarity">
    <text evidence="1">Belongs to the LysR transcriptional regulatory family.</text>
</comment>
<sequence length="303" mass="34023">MSIPNIANYYLFARTVRAGSINEAARELELPKSTISRRLSQLEKEQGVRLVNRGRSGLKLTDVGEAFLVHCESLVDAAESAQMVTQALLEKPRGRVNISCPYAISQSLLVKVLPEFMDKYPEVQLNVIATNRPVNLIDENIDIALRVRPYIEDSSLIARPLTESPSSLFISPELLNAQPVKEPQDLIQHPQLSLHYTSGRYHYQLTNEQGDKQQINFQPKLISDDMILLKEAAINNQGIVALPNYIGQQAVSEGLLVQLLPNWNLPVGIMHMTYSHRRGLKPAVRTLIDFLAEKLPEVAEHTF</sequence>
<dbReference type="GO" id="GO:0003700">
    <property type="term" value="F:DNA-binding transcription factor activity"/>
    <property type="evidence" value="ECO:0007669"/>
    <property type="project" value="InterPro"/>
</dbReference>
<dbReference type="RefSeq" id="WP_126751306.1">
    <property type="nucleotide sequence ID" value="NZ_JBHUMT010000016.1"/>
</dbReference>
<dbReference type="PANTHER" id="PTHR30537">
    <property type="entry name" value="HTH-TYPE TRANSCRIPTIONAL REGULATOR"/>
    <property type="match status" value="1"/>
</dbReference>
<evidence type="ECO:0000256" key="4">
    <source>
        <dbReference type="ARBA" id="ARBA00023163"/>
    </source>
</evidence>
<dbReference type="Gene3D" id="1.10.10.10">
    <property type="entry name" value="Winged helix-like DNA-binding domain superfamily/Winged helix DNA-binding domain"/>
    <property type="match status" value="1"/>
</dbReference>
<dbReference type="Pfam" id="PF00126">
    <property type="entry name" value="HTH_1"/>
    <property type="match status" value="1"/>
</dbReference>
<organism evidence="6 7">
    <name type="scientific">Idiomarina piscisalsi</name>
    <dbReference type="NCBI Taxonomy" id="1096243"/>
    <lineage>
        <taxon>Bacteria</taxon>
        <taxon>Pseudomonadati</taxon>
        <taxon>Pseudomonadota</taxon>
        <taxon>Gammaproteobacteria</taxon>
        <taxon>Alteromonadales</taxon>
        <taxon>Idiomarinaceae</taxon>
        <taxon>Idiomarina</taxon>
    </lineage>
</organism>